<evidence type="ECO:0000256" key="1">
    <source>
        <dbReference type="ARBA" id="ARBA00022737"/>
    </source>
</evidence>
<dbReference type="OrthoDB" id="185373at2759"/>
<dbReference type="Gramene" id="KZM85107">
    <property type="protein sequence ID" value="KZM85107"/>
    <property type="gene ID" value="DCAR_027471"/>
</dbReference>
<evidence type="ECO:0000256" key="3">
    <source>
        <dbReference type="SAM" id="MobiDB-lite"/>
    </source>
</evidence>
<reference evidence="5" key="2">
    <citation type="submission" date="2022-03" db="EMBL/GenBank/DDBJ databases">
        <title>Draft title - Genomic analysis of global carrot germplasm unveils the trajectory of domestication and the origin of high carotenoid orange carrot.</title>
        <authorList>
            <person name="Iorizzo M."/>
            <person name="Ellison S."/>
            <person name="Senalik D."/>
            <person name="Macko-Podgorni A."/>
            <person name="Grzebelus D."/>
            <person name="Bostan H."/>
            <person name="Rolling W."/>
            <person name="Curaba J."/>
            <person name="Simon P."/>
        </authorList>
    </citation>
    <scope>NUCLEOTIDE SEQUENCE</scope>
    <source>
        <tissue evidence="5">Leaf</tissue>
    </source>
</reference>
<feature type="repeat" description="PPR" evidence="2">
    <location>
        <begin position="526"/>
        <end position="560"/>
    </location>
</feature>
<dbReference type="EMBL" id="CP093350">
    <property type="protein sequence ID" value="WOH12555.1"/>
    <property type="molecule type" value="Genomic_DNA"/>
</dbReference>
<evidence type="ECO:0000313" key="5">
    <source>
        <dbReference type="EMBL" id="WOH12555.1"/>
    </source>
</evidence>
<dbReference type="InterPro" id="IPR002885">
    <property type="entry name" value="PPR_rpt"/>
</dbReference>
<feature type="region of interest" description="Disordered" evidence="3">
    <location>
        <begin position="33"/>
        <end position="60"/>
    </location>
</feature>
<keyword evidence="1" id="KW-0677">Repeat</keyword>
<dbReference type="Pfam" id="PF13041">
    <property type="entry name" value="PPR_2"/>
    <property type="match status" value="1"/>
</dbReference>
<organism evidence="4">
    <name type="scientific">Daucus carota subsp. sativus</name>
    <name type="common">Carrot</name>
    <dbReference type="NCBI Taxonomy" id="79200"/>
    <lineage>
        <taxon>Eukaryota</taxon>
        <taxon>Viridiplantae</taxon>
        <taxon>Streptophyta</taxon>
        <taxon>Embryophyta</taxon>
        <taxon>Tracheophyta</taxon>
        <taxon>Spermatophyta</taxon>
        <taxon>Magnoliopsida</taxon>
        <taxon>eudicotyledons</taxon>
        <taxon>Gunneridae</taxon>
        <taxon>Pentapetalae</taxon>
        <taxon>asterids</taxon>
        <taxon>campanulids</taxon>
        <taxon>Apiales</taxon>
        <taxon>Apiaceae</taxon>
        <taxon>Apioideae</taxon>
        <taxon>Scandiceae</taxon>
        <taxon>Daucinae</taxon>
        <taxon>Daucus</taxon>
        <taxon>Daucus sect. Daucus</taxon>
    </lineage>
</organism>
<name>A0A175YP16_DAUCS</name>
<gene>
    <name evidence="4" type="ORF">DCAR_027471</name>
    <name evidence="5" type="ORF">DCAR_0832060</name>
</gene>
<dbReference type="AlphaFoldDB" id="A0A175YP16"/>
<proteinExistence type="predicted"/>
<dbReference type="InterPro" id="IPR044605">
    <property type="entry name" value="At1g26460-like"/>
</dbReference>
<feature type="repeat" description="PPR" evidence="2">
    <location>
        <begin position="491"/>
        <end position="525"/>
    </location>
</feature>
<dbReference type="EMBL" id="LNRQ01000008">
    <property type="protein sequence ID" value="KZM85107.1"/>
    <property type="molecule type" value="Genomic_DNA"/>
</dbReference>
<dbReference type="InterPro" id="IPR011990">
    <property type="entry name" value="TPR-like_helical_dom_sf"/>
</dbReference>
<dbReference type="OMA" id="LHEFEAT"/>
<feature type="compositionally biased region" description="Pro residues" evidence="3">
    <location>
        <begin position="38"/>
        <end position="49"/>
    </location>
</feature>
<dbReference type="KEGG" id="dcr:108199331"/>
<reference evidence="4" key="1">
    <citation type="journal article" date="2016" name="Nat. Genet.">
        <title>A high-quality carrot genome assembly provides new insights into carotenoid accumulation and asterid genome evolution.</title>
        <authorList>
            <person name="Iorizzo M."/>
            <person name="Ellison S."/>
            <person name="Senalik D."/>
            <person name="Zeng P."/>
            <person name="Satapoomin P."/>
            <person name="Huang J."/>
            <person name="Bowman M."/>
            <person name="Iovene M."/>
            <person name="Sanseverino W."/>
            <person name="Cavagnaro P."/>
            <person name="Yildiz M."/>
            <person name="Macko-Podgorni A."/>
            <person name="Moranska E."/>
            <person name="Grzebelus E."/>
            <person name="Grzebelus D."/>
            <person name="Ashrafi H."/>
            <person name="Zheng Z."/>
            <person name="Cheng S."/>
            <person name="Spooner D."/>
            <person name="Van Deynze A."/>
            <person name="Simon P."/>
        </authorList>
    </citation>
    <scope>NUCLEOTIDE SEQUENCE [LARGE SCALE GENOMIC DNA]</scope>
    <source>
        <tissue evidence="4">Leaf</tissue>
    </source>
</reference>
<dbReference type="Pfam" id="PF13812">
    <property type="entry name" value="PPR_3"/>
    <property type="match status" value="1"/>
</dbReference>
<dbReference type="Gene3D" id="1.25.40.10">
    <property type="entry name" value="Tetratricopeptide repeat domain"/>
    <property type="match status" value="2"/>
</dbReference>
<dbReference type="PROSITE" id="PS51375">
    <property type="entry name" value="PPR"/>
    <property type="match status" value="2"/>
</dbReference>
<evidence type="ECO:0000313" key="6">
    <source>
        <dbReference type="Proteomes" id="UP000077755"/>
    </source>
</evidence>
<keyword evidence="6" id="KW-1185">Reference proteome</keyword>
<protein>
    <recommendedName>
        <fullName evidence="7">Pentacotripeptide-repeat region of PRORP domain-containing protein</fullName>
    </recommendedName>
</protein>
<evidence type="ECO:0008006" key="7">
    <source>
        <dbReference type="Google" id="ProtNLM"/>
    </source>
</evidence>
<dbReference type="PANTHER" id="PTHR47205:SF1">
    <property type="entry name" value="OS07G0599000 PROTEIN"/>
    <property type="match status" value="1"/>
</dbReference>
<accession>A0A175YP16</accession>
<dbReference type="PANTHER" id="PTHR47205">
    <property type="entry name" value="OS07G0599000 PROTEIN"/>
    <property type="match status" value="1"/>
</dbReference>
<evidence type="ECO:0000256" key="2">
    <source>
        <dbReference type="PROSITE-ProRule" id="PRU00708"/>
    </source>
</evidence>
<dbReference type="STRING" id="79200.A0A175YP16"/>
<evidence type="ECO:0000313" key="4">
    <source>
        <dbReference type="EMBL" id="KZM85107.1"/>
    </source>
</evidence>
<dbReference type="NCBIfam" id="TIGR00756">
    <property type="entry name" value="PPR"/>
    <property type="match status" value="1"/>
</dbReference>
<sequence>MAMNIIFNRSRPLILKTLKPIFSKPISTFPFLSQQPQPLSPDPPTPAPPSQTSSATWTHPPGSTHSLVPLDFLQTHVVKLERIAESLDLESIKELFADWMTLQKWHDMKKVFEHWSSCYDKNGKLNKPDVGLYNHYLRANLMLKASPSQLLELVSGMESLGIHPNTASFNLILKTMYLYKEVDTAVQLLDRMIESEKETVKDSEQDVVCRPDDESFDLVVGMLLHENRMEAAFKYIDLNLKSGHSMSSNVFSECVFKFMASGSLDTLVSVIERCKKMDQNKALRPEWKLCLDMLDCAMKADNSELAYYALEFMAKWMIQDENMRPPRYLSVEEGLVVSLLATAGRTYSKKLLDAAWTILKRSLRKKRVANAETYLARIHAHASLGTEHLKKAFGALHEFESLYGGADKQSAEDLFSPFTALYPLVVACSHNGFATLDSVYFQLENLSKANPPYKSIAALNCIILGCANIWDVHRASETFTAISTTFGLTPDVNSYNGLICAYGKLNKRKEALELFEQLKSLGIKPNAMTYALLVDAHLVAKDPKSALSIIDEMVISGYTPTKAILKKVRRRCIREMDYESNDQVEDLAKKFGIRMGTETRRNLLFNLQYTADYVQER</sequence>
<dbReference type="Proteomes" id="UP000077755">
    <property type="component" value="Chromosome 8"/>
</dbReference>